<gene>
    <name evidence="2" type="ORF">SEVIR_9G217600v2</name>
</gene>
<accession>A0A4U6SYV7</accession>
<organism evidence="2 3">
    <name type="scientific">Setaria viridis</name>
    <name type="common">Green bristlegrass</name>
    <name type="synonym">Setaria italica subsp. viridis</name>
    <dbReference type="NCBI Taxonomy" id="4556"/>
    <lineage>
        <taxon>Eukaryota</taxon>
        <taxon>Viridiplantae</taxon>
        <taxon>Streptophyta</taxon>
        <taxon>Embryophyta</taxon>
        <taxon>Tracheophyta</taxon>
        <taxon>Spermatophyta</taxon>
        <taxon>Magnoliopsida</taxon>
        <taxon>Liliopsida</taxon>
        <taxon>Poales</taxon>
        <taxon>Poaceae</taxon>
        <taxon>PACMAD clade</taxon>
        <taxon>Panicoideae</taxon>
        <taxon>Panicodae</taxon>
        <taxon>Paniceae</taxon>
        <taxon>Cenchrinae</taxon>
        <taxon>Setaria</taxon>
    </lineage>
</organism>
<evidence type="ECO:0000313" key="2">
    <source>
        <dbReference type="EMBL" id="TKV93308.1"/>
    </source>
</evidence>
<dbReference type="AlphaFoldDB" id="A0A4U6SYV7"/>
<reference evidence="2" key="1">
    <citation type="submission" date="2019-03" db="EMBL/GenBank/DDBJ databases">
        <title>WGS assembly of Setaria viridis.</title>
        <authorList>
            <person name="Huang P."/>
            <person name="Jenkins J."/>
            <person name="Grimwood J."/>
            <person name="Barry K."/>
            <person name="Healey A."/>
            <person name="Mamidi S."/>
            <person name="Sreedasyam A."/>
            <person name="Shu S."/>
            <person name="Feldman M."/>
            <person name="Wu J."/>
            <person name="Yu Y."/>
            <person name="Chen C."/>
            <person name="Johnson J."/>
            <person name="Rokhsar D."/>
            <person name="Baxter I."/>
            <person name="Schmutz J."/>
            <person name="Brutnell T."/>
            <person name="Kellogg E."/>
        </authorList>
    </citation>
    <scope>NUCLEOTIDE SEQUENCE [LARGE SCALE GENOMIC DNA]</scope>
</reference>
<dbReference type="Gramene" id="TKV93308">
    <property type="protein sequence ID" value="TKV93308"/>
    <property type="gene ID" value="SEVIR_9G217600v2"/>
</dbReference>
<name>A0A4U6SYV7_SETVI</name>
<protein>
    <submittedName>
        <fullName evidence="2">Uncharacterized protein</fullName>
    </submittedName>
</protein>
<evidence type="ECO:0000313" key="3">
    <source>
        <dbReference type="Proteomes" id="UP000298652"/>
    </source>
</evidence>
<feature type="region of interest" description="Disordered" evidence="1">
    <location>
        <begin position="26"/>
        <end position="53"/>
    </location>
</feature>
<proteinExistence type="predicted"/>
<keyword evidence="3" id="KW-1185">Reference proteome</keyword>
<evidence type="ECO:0000256" key="1">
    <source>
        <dbReference type="SAM" id="MobiDB-lite"/>
    </source>
</evidence>
<dbReference type="Proteomes" id="UP000298652">
    <property type="component" value="Chromosome 9"/>
</dbReference>
<sequence length="104" mass="12518">MSTSHFYPYYTVRRNHFTKRFFIQTSRSKKNISPKKPQPQPFQPQPQPYQTRPHSHTYTLTVFMEKNYAMRRYISCILYLMFAPYYVDGHTSQKNCVLYFDSGG</sequence>
<dbReference type="EMBL" id="CM016560">
    <property type="protein sequence ID" value="TKV93308.1"/>
    <property type="molecule type" value="Genomic_DNA"/>
</dbReference>
<feature type="compositionally biased region" description="Pro residues" evidence="1">
    <location>
        <begin position="36"/>
        <end position="47"/>
    </location>
</feature>